<proteinExistence type="predicted"/>
<gene>
    <name evidence="1" type="ORF">K443DRAFT_256228</name>
</gene>
<accession>A0A0C9XHZ9</accession>
<dbReference type="HOGENOM" id="CLU_1525392_0_0_1"/>
<evidence type="ECO:0000313" key="2">
    <source>
        <dbReference type="Proteomes" id="UP000054477"/>
    </source>
</evidence>
<protein>
    <submittedName>
        <fullName evidence="1">Uncharacterized protein</fullName>
    </submittedName>
</protein>
<evidence type="ECO:0000313" key="1">
    <source>
        <dbReference type="EMBL" id="KIJ97271.1"/>
    </source>
</evidence>
<organism evidence="1 2">
    <name type="scientific">Laccaria amethystina LaAM-08-1</name>
    <dbReference type="NCBI Taxonomy" id="1095629"/>
    <lineage>
        <taxon>Eukaryota</taxon>
        <taxon>Fungi</taxon>
        <taxon>Dikarya</taxon>
        <taxon>Basidiomycota</taxon>
        <taxon>Agaricomycotina</taxon>
        <taxon>Agaricomycetes</taxon>
        <taxon>Agaricomycetidae</taxon>
        <taxon>Agaricales</taxon>
        <taxon>Agaricineae</taxon>
        <taxon>Hydnangiaceae</taxon>
        <taxon>Laccaria</taxon>
    </lineage>
</organism>
<reference evidence="2" key="2">
    <citation type="submission" date="2015-01" db="EMBL/GenBank/DDBJ databases">
        <title>Evolutionary Origins and Diversification of the Mycorrhizal Mutualists.</title>
        <authorList>
            <consortium name="DOE Joint Genome Institute"/>
            <consortium name="Mycorrhizal Genomics Consortium"/>
            <person name="Kohler A."/>
            <person name="Kuo A."/>
            <person name="Nagy L.G."/>
            <person name="Floudas D."/>
            <person name="Copeland A."/>
            <person name="Barry K.W."/>
            <person name="Cichocki N."/>
            <person name="Veneault-Fourrey C."/>
            <person name="LaButti K."/>
            <person name="Lindquist E.A."/>
            <person name="Lipzen A."/>
            <person name="Lundell T."/>
            <person name="Morin E."/>
            <person name="Murat C."/>
            <person name="Riley R."/>
            <person name="Ohm R."/>
            <person name="Sun H."/>
            <person name="Tunlid A."/>
            <person name="Henrissat B."/>
            <person name="Grigoriev I.V."/>
            <person name="Hibbett D.S."/>
            <person name="Martin F."/>
        </authorList>
    </citation>
    <scope>NUCLEOTIDE SEQUENCE [LARGE SCALE GENOMIC DNA]</scope>
    <source>
        <strain evidence="2">LaAM-08-1</strain>
    </source>
</reference>
<dbReference type="AlphaFoldDB" id="A0A0C9XHZ9"/>
<dbReference type="EMBL" id="KN838698">
    <property type="protein sequence ID" value="KIJ97271.1"/>
    <property type="molecule type" value="Genomic_DNA"/>
</dbReference>
<sequence>MLAAGRRQGDIRCLVLLLVYHLRLCRLILTYKLRTSMASKPCLRAQALVLLADQLPSKAKRNMTQSTTCPVTRAIAQYQLPQRSHGTCDTASGSSTPPDCSWCIPFLCFPVSPYNCWPSFKPRNHCRFVCTYHFTSIRRTRSPQWDFISESLRFWTRCSRTARVNANTDWHPKWEP</sequence>
<reference evidence="1 2" key="1">
    <citation type="submission" date="2014-04" db="EMBL/GenBank/DDBJ databases">
        <authorList>
            <consortium name="DOE Joint Genome Institute"/>
            <person name="Kuo A."/>
            <person name="Kohler A."/>
            <person name="Nagy L.G."/>
            <person name="Floudas D."/>
            <person name="Copeland A."/>
            <person name="Barry K.W."/>
            <person name="Cichocki N."/>
            <person name="Veneault-Fourrey C."/>
            <person name="LaButti K."/>
            <person name="Lindquist E.A."/>
            <person name="Lipzen A."/>
            <person name="Lundell T."/>
            <person name="Morin E."/>
            <person name="Murat C."/>
            <person name="Sun H."/>
            <person name="Tunlid A."/>
            <person name="Henrissat B."/>
            <person name="Grigoriev I.V."/>
            <person name="Hibbett D.S."/>
            <person name="Martin F."/>
            <person name="Nordberg H.P."/>
            <person name="Cantor M.N."/>
            <person name="Hua S.X."/>
        </authorList>
    </citation>
    <scope>NUCLEOTIDE SEQUENCE [LARGE SCALE GENOMIC DNA]</scope>
    <source>
        <strain evidence="1 2">LaAM-08-1</strain>
    </source>
</reference>
<dbReference type="Proteomes" id="UP000054477">
    <property type="component" value="Unassembled WGS sequence"/>
</dbReference>
<keyword evidence="2" id="KW-1185">Reference proteome</keyword>
<name>A0A0C9XHZ9_9AGAR</name>